<keyword evidence="2" id="KW-1185">Reference proteome</keyword>
<dbReference type="RefSeq" id="WP_182952628.1">
    <property type="nucleotide sequence ID" value="NZ_WNXC01000001.1"/>
</dbReference>
<protein>
    <recommendedName>
        <fullName evidence="3">RteC protein</fullName>
    </recommendedName>
</protein>
<accession>A0ABR6EQT3</accession>
<dbReference type="InterPro" id="IPR018534">
    <property type="entry name" value="Tet_reg_excision_RteC"/>
</dbReference>
<dbReference type="Pfam" id="PF09357">
    <property type="entry name" value="RteC"/>
    <property type="match status" value="1"/>
</dbReference>
<organism evidence="1 2">
    <name type="scientific">Pedobacter gandavensis</name>
    <dbReference type="NCBI Taxonomy" id="2679963"/>
    <lineage>
        <taxon>Bacteria</taxon>
        <taxon>Pseudomonadati</taxon>
        <taxon>Bacteroidota</taxon>
        <taxon>Sphingobacteriia</taxon>
        <taxon>Sphingobacteriales</taxon>
        <taxon>Sphingobacteriaceae</taxon>
        <taxon>Pedobacter</taxon>
    </lineage>
</organism>
<dbReference type="EMBL" id="WNXC01000001">
    <property type="protein sequence ID" value="MBB2147346.1"/>
    <property type="molecule type" value="Genomic_DNA"/>
</dbReference>
<evidence type="ECO:0000313" key="1">
    <source>
        <dbReference type="EMBL" id="MBB2147346.1"/>
    </source>
</evidence>
<proteinExistence type="predicted"/>
<reference evidence="1 2" key="1">
    <citation type="submission" date="2019-11" db="EMBL/GenBank/DDBJ databases">
        <title>Description of Pedobacter sp. LMG 31462T.</title>
        <authorList>
            <person name="Carlier A."/>
            <person name="Qi S."/>
            <person name="Vandamme P."/>
        </authorList>
    </citation>
    <scope>NUCLEOTIDE SEQUENCE [LARGE SCALE GENOMIC DNA]</scope>
    <source>
        <strain evidence="1 2">LMG 31462</strain>
    </source>
</reference>
<evidence type="ECO:0008006" key="3">
    <source>
        <dbReference type="Google" id="ProtNLM"/>
    </source>
</evidence>
<sequence length="293" mass="34016">MNDGMNENALRAFTVLEEDLKILSQSNGHPTAILREQESQVISILRDLRILHPFDDPVLEINFHKHLYPSFRSLLIYYQEKHLVCSALPHENLCLLKRHYQGELQRIARFFDAYAFHYKYFILKGQELDVLFFTENADLQNVLLPVVPTHEPAGSTVTAELFARFMAYERLRIDLLSFLYELEPKPILSSTTVDRFGKLRKPFKWTGETINLIEVAHAIHLNKQINEGEIGIVEFFEGLGEFFGVNLGVPKKGFDNMKSRKRLSRTQFLDLMRDSVIKKMDDEDDWGSVRGLL</sequence>
<comment type="caution">
    <text evidence="1">The sequence shown here is derived from an EMBL/GenBank/DDBJ whole genome shotgun (WGS) entry which is preliminary data.</text>
</comment>
<name>A0ABR6EQT3_9SPHI</name>
<evidence type="ECO:0000313" key="2">
    <source>
        <dbReference type="Proteomes" id="UP000636110"/>
    </source>
</evidence>
<dbReference type="Proteomes" id="UP000636110">
    <property type="component" value="Unassembled WGS sequence"/>
</dbReference>
<gene>
    <name evidence="1" type="ORF">GM920_00340</name>
</gene>